<dbReference type="EMBL" id="JACCAA010000001">
    <property type="protein sequence ID" value="NYG58318.1"/>
    <property type="molecule type" value="Genomic_DNA"/>
</dbReference>
<dbReference type="Pfam" id="PF03537">
    <property type="entry name" value="Glyco_hydro_114"/>
    <property type="match status" value="1"/>
</dbReference>
<protein>
    <submittedName>
        <fullName evidence="3">Endo-alpha-1,4-polygalactosaminidase (GH114 family)</fullName>
    </submittedName>
</protein>
<organism evidence="3 4">
    <name type="scientific">Nocardioides daedukensis</name>
    <dbReference type="NCBI Taxonomy" id="634462"/>
    <lineage>
        <taxon>Bacteria</taxon>
        <taxon>Bacillati</taxon>
        <taxon>Actinomycetota</taxon>
        <taxon>Actinomycetes</taxon>
        <taxon>Propionibacteriales</taxon>
        <taxon>Nocardioidaceae</taxon>
        <taxon>Nocardioides</taxon>
    </lineage>
</organism>
<dbReference type="RefSeq" id="WP_179501492.1">
    <property type="nucleotide sequence ID" value="NZ_JACCAA010000001.1"/>
</dbReference>
<name>A0A7Y9UN94_9ACTN</name>
<feature type="domain" description="Glycoside-hydrolase family GH114 TIM-barrel" evidence="2">
    <location>
        <begin position="39"/>
        <end position="264"/>
    </location>
</feature>
<keyword evidence="4" id="KW-1185">Reference proteome</keyword>
<dbReference type="Proteomes" id="UP000540656">
    <property type="component" value="Unassembled WGS sequence"/>
</dbReference>
<evidence type="ECO:0000256" key="1">
    <source>
        <dbReference type="SAM" id="SignalP"/>
    </source>
</evidence>
<dbReference type="AlphaFoldDB" id="A0A7Y9UN94"/>
<dbReference type="InterPro" id="IPR017853">
    <property type="entry name" value="GH"/>
</dbReference>
<dbReference type="PANTHER" id="PTHR35273:SF2">
    <property type="entry name" value="ALPHA-GALACTOSIDASE"/>
    <property type="match status" value="1"/>
</dbReference>
<keyword evidence="1" id="KW-0732">Signal</keyword>
<dbReference type="PANTHER" id="PTHR35273">
    <property type="entry name" value="ALPHA-1,4 POLYGALACTOSAMINIDASE, PUTATIVE (AFU_ORTHOLOGUE AFUA_3G07890)-RELATED"/>
    <property type="match status" value="1"/>
</dbReference>
<sequence>MRGGWAAAVAMVLTLSGCAADSAPRQDPSRVLLPPVTGQFDYQLGGADDETDLAVVVRDASSRPVPGAYNVCYVNGFQTQPEQSATWAADHAELLLHDGAGRLAVDPDWPDEYVLDPSSASQRAAILDIIGPTIADCAAAGFDGVEIDNLDTWTRFADAETGVISKADAVQLARDYADLAHRHGLAIAQKNTLELAATGPEIGFDFAVVEECGAYDECAGFRDAYDAHVLQIEYADNLPRSFADLCRSRERAPLTILRDRDLVPAGQPGHVREQCPDQ</sequence>
<comment type="caution">
    <text evidence="3">The sequence shown here is derived from an EMBL/GenBank/DDBJ whole genome shotgun (WGS) entry which is preliminary data.</text>
</comment>
<dbReference type="InterPro" id="IPR004352">
    <property type="entry name" value="GH114_TIM-barrel"/>
</dbReference>
<evidence type="ECO:0000313" key="4">
    <source>
        <dbReference type="Proteomes" id="UP000540656"/>
    </source>
</evidence>
<proteinExistence type="predicted"/>
<dbReference type="PROSITE" id="PS51257">
    <property type="entry name" value="PROKAR_LIPOPROTEIN"/>
    <property type="match status" value="1"/>
</dbReference>
<feature type="chain" id="PRO_5039312539" evidence="1">
    <location>
        <begin position="20"/>
        <end position="278"/>
    </location>
</feature>
<reference evidence="3 4" key="1">
    <citation type="submission" date="2020-07" db="EMBL/GenBank/DDBJ databases">
        <title>Sequencing the genomes of 1000 actinobacteria strains.</title>
        <authorList>
            <person name="Klenk H.-P."/>
        </authorList>
    </citation>
    <scope>NUCLEOTIDE SEQUENCE [LARGE SCALE GENOMIC DNA]</scope>
    <source>
        <strain evidence="3 4">DSM 23819</strain>
    </source>
</reference>
<accession>A0A7Y9UN94</accession>
<dbReference type="InterPro" id="IPR013785">
    <property type="entry name" value="Aldolase_TIM"/>
</dbReference>
<feature type="signal peptide" evidence="1">
    <location>
        <begin position="1"/>
        <end position="19"/>
    </location>
</feature>
<dbReference type="Gene3D" id="3.20.20.70">
    <property type="entry name" value="Aldolase class I"/>
    <property type="match status" value="1"/>
</dbReference>
<evidence type="ECO:0000313" key="3">
    <source>
        <dbReference type="EMBL" id="NYG58318.1"/>
    </source>
</evidence>
<gene>
    <name evidence="3" type="ORF">BJ980_001241</name>
</gene>
<dbReference type="SUPFAM" id="SSF51445">
    <property type="entry name" value="(Trans)glycosidases"/>
    <property type="match status" value="1"/>
</dbReference>
<evidence type="ECO:0000259" key="2">
    <source>
        <dbReference type="Pfam" id="PF03537"/>
    </source>
</evidence>